<evidence type="ECO:0000313" key="2">
    <source>
        <dbReference type="Proteomes" id="UP001050975"/>
    </source>
</evidence>
<dbReference type="RefSeq" id="WP_226593310.1">
    <property type="nucleotide sequence ID" value="NZ_BLAY01000275.1"/>
</dbReference>
<dbReference type="AlphaFoldDB" id="A0AAV3XUA8"/>
<accession>A0AAV3XUA8</accession>
<protein>
    <recommendedName>
        <fullName evidence="3">Transposase</fullName>
    </recommendedName>
</protein>
<name>A0AAV3XUA8_9CYAN</name>
<keyword evidence="2" id="KW-1185">Reference proteome</keyword>
<comment type="caution">
    <text evidence="1">The sequence shown here is derived from an EMBL/GenBank/DDBJ whole genome shotgun (WGS) entry which is preliminary data.</text>
</comment>
<proteinExistence type="predicted"/>
<evidence type="ECO:0008006" key="3">
    <source>
        <dbReference type="Google" id="ProtNLM"/>
    </source>
</evidence>
<reference evidence="1" key="1">
    <citation type="submission" date="2019-10" db="EMBL/GenBank/DDBJ databases">
        <title>Draft genome sequece of Microseira wollei NIES-4236.</title>
        <authorList>
            <person name="Yamaguchi H."/>
            <person name="Suzuki S."/>
            <person name="Kawachi M."/>
        </authorList>
    </citation>
    <scope>NUCLEOTIDE SEQUENCE</scope>
    <source>
        <strain evidence="1">NIES-4236</strain>
    </source>
</reference>
<organism evidence="1 2">
    <name type="scientific">Microseira wollei NIES-4236</name>
    <dbReference type="NCBI Taxonomy" id="2530354"/>
    <lineage>
        <taxon>Bacteria</taxon>
        <taxon>Bacillati</taxon>
        <taxon>Cyanobacteriota</taxon>
        <taxon>Cyanophyceae</taxon>
        <taxon>Oscillatoriophycideae</taxon>
        <taxon>Aerosakkonematales</taxon>
        <taxon>Aerosakkonemataceae</taxon>
        <taxon>Microseira</taxon>
    </lineage>
</organism>
<sequence length="62" mass="7456">MPFQKNNPHRYRKKLCRPLGKVIGFRGYEGQTEQLKAVPDWQERLRLFVEQLIQESLQNDNI</sequence>
<dbReference type="EMBL" id="BLAY01000275">
    <property type="protein sequence ID" value="GET43962.1"/>
    <property type="molecule type" value="Genomic_DNA"/>
</dbReference>
<evidence type="ECO:0000313" key="1">
    <source>
        <dbReference type="EMBL" id="GET43962.1"/>
    </source>
</evidence>
<dbReference type="Proteomes" id="UP001050975">
    <property type="component" value="Unassembled WGS sequence"/>
</dbReference>
<gene>
    <name evidence="1" type="ORF">MiSe_87880</name>
</gene>